<feature type="transmembrane region" description="Helical" evidence="4">
    <location>
        <begin position="106"/>
        <end position="127"/>
    </location>
</feature>
<dbReference type="InterPro" id="IPR050327">
    <property type="entry name" value="Proton-linked_MCT"/>
</dbReference>
<feature type="transmembrane region" description="Helical" evidence="4">
    <location>
        <begin position="81"/>
        <end position="100"/>
    </location>
</feature>
<dbReference type="InterPro" id="IPR036259">
    <property type="entry name" value="MFS_trans_sf"/>
</dbReference>
<evidence type="ECO:0000313" key="5">
    <source>
        <dbReference type="EMBL" id="PWK89986.1"/>
    </source>
</evidence>
<proteinExistence type="predicted"/>
<feature type="transmembrane region" description="Helical" evidence="4">
    <location>
        <begin position="260"/>
        <end position="282"/>
    </location>
</feature>
<dbReference type="PANTHER" id="PTHR11360:SF284">
    <property type="entry name" value="EG:103B4.3 PROTEIN-RELATED"/>
    <property type="match status" value="1"/>
</dbReference>
<keyword evidence="1 4" id="KW-0812">Transmembrane</keyword>
<comment type="caution">
    <text evidence="5">The sequence shown here is derived from an EMBL/GenBank/DDBJ whole genome shotgun (WGS) entry which is preliminary data.</text>
</comment>
<dbReference type="Gene3D" id="1.20.1250.20">
    <property type="entry name" value="MFS general substrate transporter like domains"/>
    <property type="match status" value="1"/>
</dbReference>
<dbReference type="EMBL" id="QGHD01000040">
    <property type="protein sequence ID" value="PWK89986.1"/>
    <property type="molecule type" value="Genomic_DNA"/>
</dbReference>
<feature type="transmembrane region" description="Helical" evidence="4">
    <location>
        <begin position="317"/>
        <end position="336"/>
    </location>
</feature>
<sequence>MKQCDIQKSMPSFFLLILGACLLFGASIGIRMNYGILLNAYASQGNVPYDQISLVIAVGELIYGISQPIFGILAMKKSNAFILKIGLCLLAAGFLSSSVMRSGIALVFTFGICLSAGTGAVCFGMIMGAISKFVPKSKAAMASGIVNASNGVISSALSPVMQSLLATLGITKAMCILSTPYFILMPVAFWFAHIHFQISKGEIQNKIENQESVLKIIKNAFADNDFKFLCLGFATCGFHMSLIQNHFFSQIISYGLGEKIAVLAYIIFGIATMAGDLLCGILCSKISMKNSLSILYGLRAIIVIAFIFFAPKNAASIILFAIATGLTGDASVTPTSEIINQKYGAVRLAFLFGLVFVCHQIGAFTSTYLAGKLVALTQSYNTTWILDLILCAIAASISFKIQGKNESFSKKSFNERRKNPLSS</sequence>
<dbReference type="InterPro" id="IPR011701">
    <property type="entry name" value="MFS"/>
</dbReference>
<keyword evidence="3 4" id="KW-0472">Membrane</keyword>
<feature type="transmembrane region" description="Helical" evidence="4">
    <location>
        <begin position="52"/>
        <end position="74"/>
    </location>
</feature>
<evidence type="ECO:0000256" key="2">
    <source>
        <dbReference type="ARBA" id="ARBA00022989"/>
    </source>
</evidence>
<organism evidence="5 6">
    <name type="scientific">Hallerella porci</name>
    <dbReference type="NCBI Taxonomy" id="1945871"/>
    <lineage>
        <taxon>Bacteria</taxon>
        <taxon>Pseudomonadati</taxon>
        <taxon>Fibrobacterota</taxon>
        <taxon>Fibrobacteria</taxon>
        <taxon>Fibrobacterales</taxon>
        <taxon>Fibrobacteraceae</taxon>
        <taxon>Hallerella</taxon>
    </lineage>
</organism>
<feature type="transmembrane region" description="Helical" evidence="4">
    <location>
        <begin position="294"/>
        <end position="311"/>
    </location>
</feature>
<evidence type="ECO:0000256" key="3">
    <source>
        <dbReference type="ARBA" id="ARBA00023136"/>
    </source>
</evidence>
<gene>
    <name evidence="5" type="ORF">B0H50_14018</name>
</gene>
<evidence type="ECO:0000313" key="6">
    <source>
        <dbReference type="Proteomes" id="UP000245523"/>
    </source>
</evidence>
<feature type="transmembrane region" description="Helical" evidence="4">
    <location>
        <begin position="170"/>
        <end position="192"/>
    </location>
</feature>
<feature type="transmembrane region" description="Helical" evidence="4">
    <location>
        <begin position="348"/>
        <end position="370"/>
    </location>
</feature>
<keyword evidence="2 4" id="KW-1133">Transmembrane helix</keyword>
<dbReference type="Proteomes" id="UP000245523">
    <property type="component" value="Unassembled WGS sequence"/>
</dbReference>
<evidence type="ECO:0000256" key="4">
    <source>
        <dbReference type="SAM" id="Phobius"/>
    </source>
</evidence>
<name>A0ABX5LLW3_9BACT</name>
<accession>A0ABX5LLW3</accession>
<feature type="transmembrane region" description="Helical" evidence="4">
    <location>
        <begin position="228"/>
        <end position="248"/>
    </location>
</feature>
<dbReference type="SUPFAM" id="SSF103473">
    <property type="entry name" value="MFS general substrate transporter"/>
    <property type="match status" value="1"/>
</dbReference>
<feature type="transmembrane region" description="Helical" evidence="4">
    <location>
        <begin position="12"/>
        <end position="32"/>
    </location>
</feature>
<dbReference type="PROSITE" id="PS51257">
    <property type="entry name" value="PROKAR_LIPOPROTEIN"/>
    <property type="match status" value="1"/>
</dbReference>
<dbReference type="RefSeq" id="WP_106197909.1">
    <property type="nucleotide sequence ID" value="NZ_JAXEIU010000059.1"/>
</dbReference>
<dbReference type="PANTHER" id="PTHR11360">
    <property type="entry name" value="MONOCARBOXYLATE TRANSPORTER"/>
    <property type="match status" value="1"/>
</dbReference>
<dbReference type="Pfam" id="PF07690">
    <property type="entry name" value="MFS_1"/>
    <property type="match status" value="1"/>
</dbReference>
<reference evidence="5 6" key="1">
    <citation type="submission" date="2018-05" db="EMBL/GenBank/DDBJ databases">
        <title>Animal gut microbial communities from fecal samples from Wisconsin, USA.</title>
        <authorList>
            <person name="Neumann A."/>
        </authorList>
    </citation>
    <scope>NUCLEOTIDE SEQUENCE [LARGE SCALE GENOMIC DNA]</scope>
    <source>
        <strain evidence="5 6">UWS4</strain>
    </source>
</reference>
<protein>
    <submittedName>
        <fullName evidence="5">Nitrate/nitrite transporter NarK</fullName>
    </submittedName>
</protein>
<keyword evidence="6" id="KW-1185">Reference proteome</keyword>
<evidence type="ECO:0000256" key="1">
    <source>
        <dbReference type="ARBA" id="ARBA00022692"/>
    </source>
</evidence>
<feature type="transmembrane region" description="Helical" evidence="4">
    <location>
        <begin position="139"/>
        <end position="158"/>
    </location>
</feature>
<feature type="transmembrane region" description="Helical" evidence="4">
    <location>
        <begin position="382"/>
        <end position="401"/>
    </location>
</feature>